<dbReference type="KEGG" id="nwl:NWFMUON74_12940"/>
<dbReference type="EMBL" id="AP023396">
    <property type="protein sequence ID" value="BCK53522.1"/>
    <property type="molecule type" value="Genomic_DNA"/>
</dbReference>
<dbReference type="AlphaFoldDB" id="A0A7G1KE55"/>
<proteinExistence type="predicted"/>
<gene>
    <name evidence="2" type="ORF">NWFMUON74_12940</name>
</gene>
<evidence type="ECO:0000313" key="2">
    <source>
        <dbReference type="EMBL" id="BCK53522.1"/>
    </source>
</evidence>
<accession>A0A7G1KE55</accession>
<dbReference type="PANTHER" id="PTHR11614">
    <property type="entry name" value="PHOSPHOLIPASE-RELATED"/>
    <property type="match status" value="1"/>
</dbReference>
<dbReference type="InterPro" id="IPR051044">
    <property type="entry name" value="MAG_DAG_Lipase"/>
</dbReference>
<dbReference type="RefSeq" id="WP_187687052.1">
    <property type="nucleotide sequence ID" value="NZ_AP023396.1"/>
</dbReference>
<dbReference type="InterPro" id="IPR022742">
    <property type="entry name" value="Hydrolase_4"/>
</dbReference>
<reference evidence="2 3" key="1">
    <citation type="submission" date="2020-08" db="EMBL/GenBank/DDBJ databases">
        <title>Genome Sequencing of Nocardia wallacei strain FMUON74 and assembly.</title>
        <authorList>
            <person name="Toyokawa M."/>
            <person name="Uesaka K."/>
        </authorList>
    </citation>
    <scope>NUCLEOTIDE SEQUENCE [LARGE SCALE GENOMIC DNA]</scope>
    <source>
        <strain evidence="2 3">FMUON74</strain>
    </source>
</reference>
<dbReference type="GeneID" id="80345894"/>
<dbReference type="Pfam" id="PF12146">
    <property type="entry name" value="Hydrolase_4"/>
    <property type="match status" value="1"/>
</dbReference>
<dbReference type="Proteomes" id="UP000516173">
    <property type="component" value="Chromosome"/>
</dbReference>
<name>A0A7G1KE55_9NOCA</name>
<sequence length="207" mass="22159">MPFFDGARGRLHYRRWVVERPRAVLALLPGTGQHSGHYHRFARGLAAASIEAWALDVPGQGLSEGDPRAPGTPAELAPDAHAFVTLVRSGRPGTPLILAGHSLGAATALTALPDCAGLVLSGTPRRAIESGPVLPPSLPVLLLHGADDRRAPIDPIRDWTRRAQSVGLRLREYADAGHDLLHEPVQTRVTADIVEWIQGVVAEPVRP</sequence>
<protein>
    <recommendedName>
        <fullName evidence="1">Serine aminopeptidase S33 domain-containing protein</fullName>
    </recommendedName>
</protein>
<keyword evidence="3" id="KW-1185">Reference proteome</keyword>
<feature type="domain" description="Serine aminopeptidase S33" evidence="1">
    <location>
        <begin position="20"/>
        <end position="123"/>
    </location>
</feature>
<dbReference type="Gene3D" id="3.40.50.1820">
    <property type="entry name" value="alpha/beta hydrolase"/>
    <property type="match status" value="2"/>
</dbReference>
<organism evidence="2 3">
    <name type="scientific">Nocardia wallacei</name>
    <dbReference type="NCBI Taxonomy" id="480035"/>
    <lineage>
        <taxon>Bacteria</taxon>
        <taxon>Bacillati</taxon>
        <taxon>Actinomycetota</taxon>
        <taxon>Actinomycetes</taxon>
        <taxon>Mycobacteriales</taxon>
        <taxon>Nocardiaceae</taxon>
        <taxon>Nocardia</taxon>
    </lineage>
</organism>
<dbReference type="InterPro" id="IPR029058">
    <property type="entry name" value="AB_hydrolase_fold"/>
</dbReference>
<evidence type="ECO:0000313" key="3">
    <source>
        <dbReference type="Proteomes" id="UP000516173"/>
    </source>
</evidence>
<dbReference type="SUPFAM" id="SSF53474">
    <property type="entry name" value="alpha/beta-Hydrolases"/>
    <property type="match status" value="1"/>
</dbReference>
<evidence type="ECO:0000259" key="1">
    <source>
        <dbReference type="Pfam" id="PF12146"/>
    </source>
</evidence>